<organism evidence="1 2">
    <name type="scientific">Burkholderia thailandensis</name>
    <dbReference type="NCBI Taxonomy" id="57975"/>
    <lineage>
        <taxon>Bacteria</taxon>
        <taxon>Pseudomonadati</taxon>
        <taxon>Pseudomonadota</taxon>
        <taxon>Betaproteobacteria</taxon>
        <taxon>Burkholderiales</taxon>
        <taxon>Burkholderiaceae</taxon>
        <taxon>Burkholderia</taxon>
        <taxon>pseudomallei group</taxon>
    </lineage>
</organism>
<dbReference type="AlphaFoldDB" id="A0AAW9CP02"/>
<evidence type="ECO:0000313" key="2">
    <source>
        <dbReference type="Proteomes" id="UP001272137"/>
    </source>
</evidence>
<accession>A0AAW9CP02</accession>
<dbReference type="Proteomes" id="UP001272137">
    <property type="component" value="Unassembled WGS sequence"/>
</dbReference>
<proteinExistence type="predicted"/>
<dbReference type="EMBL" id="QXCT01000001">
    <property type="protein sequence ID" value="MDW9252593.1"/>
    <property type="molecule type" value="Genomic_DNA"/>
</dbReference>
<gene>
    <name evidence="1" type="ORF">C7S16_4562</name>
</gene>
<sequence length="56" mass="6118">MRPLEHEKGGAAADSRFVRCPIVRRTPGEPAPHAFPKAFETLAAQACRLSDRQTGD</sequence>
<protein>
    <submittedName>
        <fullName evidence="1">Uncharacterized protein</fullName>
    </submittedName>
</protein>
<name>A0AAW9CP02_BURTH</name>
<reference evidence="1" key="1">
    <citation type="submission" date="2018-08" db="EMBL/GenBank/DDBJ databases">
        <title>Identification of Burkholderia cepacia strains that express a Burkholderia pseudomallei-like capsular polysaccharide.</title>
        <authorList>
            <person name="Burtnick M.N."/>
            <person name="Vongsouvath M."/>
            <person name="Newton P."/>
            <person name="Wuthiekanun V."/>
            <person name="Limmathurotsakul D."/>
            <person name="Brett P.J."/>
            <person name="Chantratita N."/>
            <person name="Dance D.A."/>
        </authorList>
    </citation>
    <scope>NUCLEOTIDE SEQUENCE</scope>
    <source>
        <strain evidence="1">SBXCC001</strain>
    </source>
</reference>
<evidence type="ECO:0000313" key="1">
    <source>
        <dbReference type="EMBL" id="MDW9252593.1"/>
    </source>
</evidence>
<comment type="caution">
    <text evidence="1">The sequence shown here is derived from an EMBL/GenBank/DDBJ whole genome shotgun (WGS) entry which is preliminary data.</text>
</comment>